<proteinExistence type="predicted"/>
<dbReference type="STRING" id="563176.SAMN04488090_4810"/>
<dbReference type="EMBL" id="FNGS01000012">
    <property type="protein sequence ID" value="SDN03842.1"/>
    <property type="molecule type" value="Genomic_DNA"/>
</dbReference>
<dbReference type="GO" id="GO:0006355">
    <property type="term" value="P:regulation of DNA-templated transcription"/>
    <property type="evidence" value="ECO:0007669"/>
    <property type="project" value="InterPro"/>
</dbReference>
<dbReference type="InterPro" id="IPR001867">
    <property type="entry name" value="OmpR/PhoB-type_DNA-bd"/>
</dbReference>
<dbReference type="GO" id="GO:0005829">
    <property type="term" value="C:cytosol"/>
    <property type="evidence" value="ECO:0007669"/>
    <property type="project" value="TreeGrafter"/>
</dbReference>
<evidence type="ECO:0000256" key="5">
    <source>
        <dbReference type="ARBA" id="ARBA00023163"/>
    </source>
</evidence>
<evidence type="ECO:0000256" key="7">
    <source>
        <dbReference type="PROSITE-ProRule" id="PRU01091"/>
    </source>
</evidence>
<feature type="domain" description="Response regulatory" evidence="8">
    <location>
        <begin position="38"/>
        <end position="152"/>
    </location>
</feature>
<organism evidence="10 11">
    <name type="scientific">Siphonobacter aquaeclarae</name>
    <dbReference type="NCBI Taxonomy" id="563176"/>
    <lineage>
        <taxon>Bacteria</taxon>
        <taxon>Pseudomonadati</taxon>
        <taxon>Bacteroidota</taxon>
        <taxon>Cytophagia</taxon>
        <taxon>Cytophagales</taxon>
        <taxon>Cytophagaceae</taxon>
        <taxon>Siphonobacter</taxon>
    </lineage>
</organism>
<evidence type="ECO:0000256" key="6">
    <source>
        <dbReference type="PROSITE-ProRule" id="PRU00169"/>
    </source>
</evidence>
<dbReference type="SUPFAM" id="SSF52172">
    <property type="entry name" value="CheY-like"/>
    <property type="match status" value="1"/>
</dbReference>
<dbReference type="SMART" id="SM00862">
    <property type="entry name" value="Trans_reg_C"/>
    <property type="match status" value="1"/>
</dbReference>
<feature type="domain" description="OmpR/PhoB-type" evidence="9">
    <location>
        <begin position="160"/>
        <end position="260"/>
    </location>
</feature>
<dbReference type="AlphaFoldDB" id="A0A1G9Y3Z9"/>
<evidence type="ECO:0000256" key="1">
    <source>
        <dbReference type="ARBA" id="ARBA00022553"/>
    </source>
</evidence>
<feature type="DNA-binding region" description="OmpR/PhoB-type" evidence="7">
    <location>
        <begin position="160"/>
        <end position="260"/>
    </location>
</feature>
<evidence type="ECO:0000313" key="10">
    <source>
        <dbReference type="EMBL" id="SDN03842.1"/>
    </source>
</evidence>
<name>A0A1G9Y3Z9_9BACT</name>
<dbReference type="Proteomes" id="UP000198901">
    <property type="component" value="Unassembled WGS sequence"/>
</dbReference>
<accession>A0A1G9Y3Z9</accession>
<keyword evidence="5" id="KW-0804">Transcription</keyword>
<keyword evidence="1 6" id="KW-0597">Phosphoprotein</keyword>
<reference evidence="10 11" key="1">
    <citation type="submission" date="2016-10" db="EMBL/GenBank/DDBJ databases">
        <authorList>
            <person name="de Groot N.N."/>
        </authorList>
    </citation>
    <scope>NUCLEOTIDE SEQUENCE [LARGE SCALE GENOMIC DNA]</scope>
    <source>
        <strain evidence="10 11">DSM 21668</strain>
    </source>
</reference>
<evidence type="ECO:0000259" key="8">
    <source>
        <dbReference type="PROSITE" id="PS50110"/>
    </source>
</evidence>
<dbReference type="InterPro" id="IPR011006">
    <property type="entry name" value="CheY-like_superfamily"/>
</dbReference>
<dbReference type="GO" id="GO:0032993">
    <property type="term" value="C:protein-DNA complex"/>
    <property type="evidence" value="ECO:0007669"/>
    <property type="project" value="TreeGrafter"/>
</dbReference>
<evidence type="ECO:0000256" key="2">
    <source>
        <dbReference type="ARBA" id="ARBA00023012"/>
    </source>
</evidence>
<keyword evidence="11" id="KW-1185">Reference proteome</keyword>
<dbReference type="Gene3D" id="1.10.10.10">
    <property type="entry name" value="Winged helix-like DNA-binding domain superfamily/Winged helix DNA-binding domain"/>
    <property type="match status" value="1"/>
</dbReference>
<keyword evidence="2" id="KW-0902">Two-component regulatory system</keyword>
<protein>
    <submittedName>
        <fullName evidence="10">DNA-binding response regulator, OmpR family, contains REC and winged-helix (WHTH) domain</fullName>
    </submittedName>
</protein>
<dbReference type="GO" id="GO:0000156">
    <property type="term" value="F:phosphorelay response regulator activity"/>
    <property type="evidence" value="ECO:0007669"/>
    <property type="project" value="TreeGrafter"/>
</dbReference>
<dbReference type="PANTHER" id="PTHR48111">
    <property type="entry name" value="REGULATOR OF RPOS"/>
    <property type="match status" value="1"/>
</dbReference>
<dbReference type="PROSITE" id="PS51755">
    <property type="entry name" value="OMPR_PHOB"/>
    <property type="match status" value="1"/>
</dbReference>
<dbReference type="Gene3D" id="3.40.50.2300">
    <property type="match status" value="1"/>
</dbReference>
<feature type="modified residue" description="4-aspartylphosphate" evidence="6">
    <location>
        <position position="87"/>
    </location>
</feature>
<dbReference type="GO" id="GO:0000976">
    <property type="term" value="F:transcription cis-regulatory region binding"/>
    <property type="evidence" value="ECO:0007669"/>
    <property type="project" value="TreeGrafter"/>
</dbReference>
<keyword evidence="3" id="KW-0805">Transcription regulation</keyword>
<evidence type="ECO:0000256" key="3">
    <source>
        <dbReference type="ARBA" id="ARBA00023015"/>
    </source>
</evidence>
<dbReference type="Pfam" id="PF00072">
    <property type="entry name" value="Response_reg"/>
    <property type="match status" value="1"/>
</dbReference>
<dbReference type="PROSITE" id="PS50110">
    <property type="entry name" value="RESPONSE_REGULATORY"/>
    <property type="match status" value="1"/>
</dbReference>
<dbReference type="SMART" id="SM00448">
    <property type="entry name" value="REC"/>
    <property type="match status" value="1"/>
</dbReference>
<dbReference type="InterPro" id="IPR039420">
    <property type="entry name" value="WalR-like"/>
</dbReference>
<evidence type="ECO:0000256" key="4">
    <source>
        <dbReference type="ARBA" id="ARBA00023125"/>
    </source>
</evidence>
<dbReference type="InterPro" id="IPR001789">
    <property type="entry name" value="Sig_transdc_resp-reg_receiver"/>
</dbReference>
<dbReference type="CDD" id="cd00383">
    <property type="entry name" value="trans_reg_C"/>
    <property type="match status" value="1"/>
</dbReference>
<dbReference type="Gene3D" id="6.10.250.690">
    <property type="match status" value="1"/>
</dbReference>
<gene>
    <name evidence="10" type="ORF">SAMN04488090_4810</name>
</gene>
<dbReference type="PANTHER" id="PTHR48111:SF22">
    <property type="entry name" value="REGULATOR OF RPOS"/>
    <property type="match status" value="1"/>
</dbReference>
<dbReference type="Pfam" id="PF00486">
    <property type="entry name" value="Trans_reg_C"/>
    <property type="match status" value="1"/>
</dbReference>
<keyword evidence="4 7" id="KW-0238">DNA-binding</keyword>
<evidence type="ECO:0000259" key="9">
    <source>
        <dbReference type="PROSITE" id="PS51755"/>
    </source>
</evidence>
<dbReference type="InterPro" id="IPR036388">
    <property type="entry name" value="WH-like_DNA-bd_sf"/>
</dbReference>
<sequence length="260" mass="29462">MFYWCCRKAGDVVSGFSFWGKETVPKNFRIYSVLSGVKILIIEDEPTLAASMTEYLSGEQYLCETAATYREAMDKISLFDYDCIVLDLMLPGGDGMHILQEIKSQQKRDGVIIVSAKDGLDDKIKGLQIGADDYLAKPFHLPELAARIYSVIRRRSFDSVNRLVQNELAIDLPSKTVSVHGQEVSLTRKEYDLLLYFLSNRNRVISKAALAEHLSGELAEIFDSYDVIYAHVKNLKRKLTDAGCRNYLRTVYGSGYKWEA</sequence>
<dbReference type="CDD" id="cd17624">
    <property type="entry name" value="REC_OmpR_PmrA-like"/>
    <property type="match status" value="1"/>
</dbReference>
<evidence type="ECO:0000313" key="11">
    <source>
        <dbReference type="Proteomes" id="UP000198901"/>
    </source>
</evidence>